<dbReference type="GO" id="GO:0006359">
    <property type="term" value="P:regulation of transcription by RNA polymerase III"/>
    <property type="evidence" value="ECO:0007669"/>
    <property type="project" value="TreeGrafter"/>
</dbReference>
<dbReference type="GO" id="GO:0034456">
    <property type="term" value="C:UTP-C complex"/>
    <property type="evidence" value="ECO:0007669"/>
    <property type="project" value="TreeGrafter"/>
</dbReference>
<dbReference type="InterPro" id="IPR000704">
    <property type="entry name" value="Casein_kinase_II_reg-sub"/>
</dbReference>
<dbReference type="PANTHER" id="PTHR11740">
    <property type="entry name" value="CASEIN KINASE II SUBUNIT BETA"/>
    <property type="match status" value="1"/>
</dbReference>
<dbReference type="GO" id="GO:0005956">
    <property type="term" value="C:protein kinase CK2 complex"/>
    <property type="evidence" value="ECO:0007669"/>
    <property type="project" value="UniProtKB-UniRule"/>
</dbReference>
<dbReference type="Gene3D" id="1.10.1820.10">
    <property type="entry name" value="protein kinase ck2 holoenzyme, chain C, domain 1"/>
    <property type="match status" value="1"/>
</dbReference>
<dbReference type="Pfam" id="PF01214">
    <property type="entry name" value="CK_II_beta"/>
    <property type="match status" value="1"/>
</dbReference>
<evidence type="ECO:0000256" key="4">
    <source>
        <dbReference type="SAM" id="MobiDB-lite"/>
    </source>
</evidence>
<dbReference type="GO" id="GO:0005737">
    <property type="term" value="C:cytoplasm"/>
    <property type="evidence" value="ECO:0007669"/>
    <property type="project" value="TreeGrafter"/>
</dbReference>
<dbReference type="OrthoDB" id="2275560at2759"/>
<name>A0A8H7SDU3_9FUNG</name>
<dbReference type="PRINTS" id="PR00472">
    <property type="entry name" value="CASNKINASEII"/>
</dbReference>
<dbReference type="FunFam" id="2.20.25.20:FF:000001">
    <property type="entry name" value="Casein kinase II subunit beta"/>
    <property type="match status" value="1"/>
</dbReference>
<dbReference type="PROSITE" id="PS01101">
    <property type="entry name" value="CK2_BETA"/>
    <property type="match status" value="1"/>
</dbReference>
<evidence type="ECO:0000313" key="6">
    <source>
        <dbReference type="Proteomes" id="UP000646827"/>
    </source>
</evidence>
<dbReference type="GO" id="GO:0019887">
    <property type="term" value="F:protein kinase regulator activity"/>
    <property type="evidence" value="ECO:0007669"/>
    <property type="project" value="InterPro"/>
</dbReference>
<dbReference type="SMART" id="SM01085">
    <property type="entry name" value="CK_II_beta"/>
    <property type="match status" value="1"/>
</dbReference>
<comment type="function">
    <text evidence="2 3">Regulatory subunit of casein kinase II/CK2. As part of the kinase complex regulates the basal catalytic activity of the alpha subunit a constitutively active serine/threonine-protein kinase that phosphorylates a large number of substrates containing acidic residues C-terminal to the phosphorylated serine or threonine.</text>
</comment>
<dbReference type="EMBL" id="JAEPRB010000019">
    <property type="protein sequence ID" value="KAG2226213.1"/>
    <property type="molecule type" value="Genomic_DNA"/>
</dbReference>
<dbReference type="AlphaFoldDB" id="A0A8H7SDU3"/>
<evidence type="ECO:0000256" key="3">
    <source>
        <dbReference type="RuleBase" id="RU361268"/>
    </source>
</evidence>
<evidence type="ECO:0000313" key="5">
    <source>
        <dbReference type="EMBL" id="KAG2226213.1"/>
    </source>
</evidence>
<evidence type="ECO:0000256" key="2">
    <source>
        <dbReference type="ARBA" id="ARBA00045899"/>
    </source>
</evidence>
<dbReference type="InterPro" id="IPR016149">
    <property type="entry name" value="Casein_kin_II_reg-sub_N"/>
</dbReference>
<comment type="similarity">
    <text evidence="1 3">Belongs to the casein kinase 2 subunit beta family.</text>
</comment>
<dbReference type="Gene3D" id="2.20.25.20">
    <property type="match status" value="1"/>
</dbReference>
<sequence>MEGFFSPANAAVYDDDSQTTTTSSSLQSWISWFCSLTGHEYYAEVPDDFIEDDFNLTGLSALVPYYNEALEMILDVEPEEISDEDEDEDEDDEDEDEEGNERRTNNDNNEVAEDEEDDGFWKENTPTLSRRRRDCVHPSVVEPYAAMLYGLIHQRYLLTRNGLRLMAERYAAEQFGFCPRVYCGRCPVIPCGRYDEAGKESVRLYCPRCMDLYNPPSSIFQNVDGAHFGTTYAHLLFQSFYELVPAPRASIYQPRIFGFRVNERSRAGPRMQWLRMRPPEYLVDADDDEEDDDHVDIDDEEEEDTIISHDVPSQAVEQYHQRLQQQQQQRGGGDDDDRLTRLTHQIEGWRMRDSGLNSFFRRWI</sequence>
<protein>
    <recommendedName>
        <fullName evidence="3">Casein kinase II subunit beta</fullName>
        <shortName evidence="3">CK II beta</shortName>
    </recommendedName>
</protein>
<evidence type="ECO:0000256" key="1">
    <source>
        <dbReference type="ARBA" id="ARBA00006941"/>
    </source>
</evidence>
<feature type="compositionally biased region" description="Acidic residues" evidence="4">
    <location>
        <begin position="78"/>
        <end position="99"/>
    </location>
</feature>
<dbReference type="SUPFAM" id="SSF57798">
    <property type="entry name" value="Casein kinase II beta subunit"/>
    <property type="match status" value="1"/>
</dbReference>
<accession>A0A8H7SDU3</accession>
<reference evidence="5 6" key="1">
    <citation type="submission" date="2020-12" db="EMBL/GenBank/DDBJ databases">
        <title>Metabolic potential, ecology and presence of endohyphal bacteria is reflected in genomic diversity of Mucoromycotina.</title>
        <authorList>
            <person name="Muszewska A."/>
            <person name="Okrasinska A."/>
            <person name="Steczkiewicz K."/>
            <person name="Drgas O."/>
            <person name="Orlowska M."/>
            <person name="Perlinska-Lenart U."/>
            <person name="Aleksandrzak-Piekarczyk T."/>
            <person name="Szatraj K."/>
            <person name="Zielenkiewicz U."/>
            <person name="Pilsyk S."/>
            <person name="Malc E."/>
            <person name="Mieczkowski P."/>
            <person name="Kruszewska J.S."/>
            <person name="Biernat P."/>
            <person name="Pawlowska J."/>
        </authorList>
    </citation>
    <scope>NUCLEOTIDE SEQUENCE [LARGE SCALE GENOMIC DNA]</scope>
    <source>
        <strain evidence="5 6">CBS 142.35</strain>
    </source>
</reference>
<dbReference type="InterPro" id="IPR035991">
    <property type="entry name" value="Casein_kinase_II_beta-like"/>
</dbReference>
<gene>
    <name evidence="5" type="ORF">INT45_003358</name>
</gene>
<proteinExistence type="inferred from homology"/>
<comment type="subunit">
    <text evidence="3">Tetramer of two alpha and two beta subunits.</text>
</comment>
<feature type="region of interest" description="Disordered" evidence="4">
    <location>
        <begin position="78"/>
        <end position="124"/>
    </location>
</feature>
<comment type="caution">
    <text evidence="5">The sequence shown here is derived from an EMBL/GenBank/DDBJ whole genome shotgun (WGS) entry which is preliminary data.</text>
</comment>
<dbReference type="Proteomes" id="UP000646827">
    <property type="component" value="Unassembled WGS sequence"/>
</dbReference>
<keyword evidence="6" id="KW-1185">Reference proteome</keyword>
<organism evidence="5 6">
    <name type="scientific">Circinella minor</name>
    <dbReference type="NCBI Taxonomy" id="1195481"/>
    <lineage>
        <taxon>Eukaryota</taxon>
        <taxon>Fungi</taxon>
        <taxon>Fungi incertae sedis</taxon>
        <taxon>Mucoromycota</taxon>
        <taxon>Mucoromycotina</taxon>
        <taxon>Mucoromycetes</taxon>
        <taxon>Mucorales</taxon>
        <taxon>Lichtheimiaceae</taxon>
        <taxon>Circinella</taxon>
    </lineage>
</organism>
<dbReference type="PANTHER" id="PTHR11740:SF0">
    <property type="entry name" value="CASEIN KINASE II SUBUNIT BETA"/>
    <property type="match status" value="1"/>
</dbReference>